<evidence type="ECO:0000256" key="5">
    <source>
        <dbReference type="PIRSR" id="PIRSR005902-1"/>
    </source>
</evidence>
<dbReference type="PIRSF" id="PIRSF005902">
    <property type="entry name" value="DNase_TatD"/>
    <property type="match status" value="1"/>
</dbReference>
<keyword evidence="3" id="KW-0378">Hydrolase</keyword>
<feature type="binding site" evidence="5">
    <location>
        <position position="89"/>
    </location>
    <ligand>
        <name>a divalent metal cation</name>
        <dbReference type="ChEBI" id="CHEBI:60240"/>
        <label>2</label>
    </ligand>
</feature>
<dbReference type="Gene3D" id="3.20.20.140">
    <property type="entry name" value="Metal-dependent hydrolases"/>
    <property type="match status" value="2"/>
</dbReference>
<evidence type="ECO:0000256" key="3">
    <source>
        <dbReference type="ARBA" id="ARBA00022801"/>
    </source>
</evidence>
<evidence type="ECO:0000313" key="7">
    <source>
        <dbReference type="WBParaSite" id="ACAC_0001076101-mRNA-1"/>
    </source>
</evidence>
<dbReference type="PANTHER" id="PTHR46317:SF1">
    <property type="entry name" value="HYDROLASE, TATD FAMILY"/>
    <property type="match status" value="1"/>
</dbReference>
<dbReference type="InterPro" id="IPR001130">
    <property type="entry name" value="TatD-like"/>
</dbReference>
<evidence type="ECO:0000256" key="4">
    <source>
        <dbReference type="ARBA" id="ARBA00093287"/>
    </source>
</evidence>
<accession>A0A0K0DHR3</accession>
<dbReference type="AlphaFoldDB" id="A0A0K0DHR3"/>
<dbReference type="GO" id="GO:0016788">
    <property type="term" value="F:hydrolase activity, acting on ester bonds"/>
    <property type="evidence" value="ECO:0007669"/>
    <property type="project" value="InterPro"/>
</dbReference>
<dbReference type="InterPro" id="IPR032466">
    <property type="entry name" value="Metal_Hydrolase"/>
</dbReference>
<feature type="binding site" evidence="5">
    <location>
        <position position="112"/>
    </location>
    <ligand>
        <name>a divalent metal cation</name>
        <dbReference type="ChEBI" id="CHEBI:60240"/>
        <label>2</label>
    </ligand>
</feature>
<proteinExistence type="inferred from homology"/>
<keyword evidence="6" id="KW-1185">Reference proteome</keyword>
<organism evidence="6 7">
    <name type="scientific">Angiostrongylus cantonensis</name>
    <name type="common">Rat lungworm</name>
    <dbReference type="NCBI Taxonomy" id="6313"/>
    <lineage>
        <taxon>Eukaryota</taxon>
        <taxon>Metazoa</taxon>
        <taxon>Ecdysozoa</taxon>
        <taxon>Nematoda</taxon>
        <taxon>Chromadorea</taxon>
        <taxon>Rhabditida</taxon>
        <taxon>Rhabditina</taxon>
        <taxon>Rhabditomorpha</taxon>
        <taxon>Strongyloidea</taxon>
        <taxon>Metastrongylidae</taxon>
        <taxon>Angiostrongylus</taxon>
    </lineage>
</organism>
<dbReference type="SUPFAM" id="SSF51556">
    <property type="entry name" value="Metallo-dependent hydrolases"/>
    <property type="match status" value="1"/>
</dbReference>
<dbReference type="InterPro" id="IPR018228">
    <property type="entry name" value="DNase_TatD-rel_CS"/>
</dbReference>
<dbReference type="STRING" id="6313.A0A0K0DHR3"/>
<sequence>MAYMIDTHCHLVDDEFKSDVDEVIERAKIYHVKQAVVCPEYVSQFDAVMNLRRRHPDFVLAAIGIHPIQVSSRFDLHNLIPLDCFRTVHSRAAAMDTIEFLKWNNANRVVLHAFNGSKEEALCGLQAGFFFSIPPSFTSGNHKRFLANVVPLNHLLLETDSPVLGLVRDERNEPANLRFPAEFIAEVSPCNFITKNDLSCL</sequence>
<reference evidence="7" key="2">
    <citation type="submission" date="2017-02" db="UniProtKB">
        <authorList>
            <consortium name="WormBaseParasite"/>
        </authorList>
    </citation>
    <scope>IDENTIFICATION</scope>
</reference>
<dbReference type="Proteomes" id="UP000035642">
    <property type="component" value="Unassembled WGS sequence"/>
</dbReference>
<dbReference type="PROSITE" id="PS01091">
    <property type="entry name" value="TATD_3"/>
    <property type="match status" value="1"/>
</dbReference>
<protein>
    <submittedName>
        <fullName evidence="7">Uncharacterized protein</fullName>
    </submittedName>
</protein>
<feature type="binding site" evidence="5">
    <location>
        <position position="160"/>
    </location>
    <ligand>
        <name>a divalent metal cation</name>
        <dbReference type="ChEBI" id="CHEBI:60240"/>
        <label>1</label>
    </ligand>
</feature>
<evidence type="ECO:0000256" key="2">
    <source>
        <dbReference type="ARBA" id="ARBA00022723"/>
    </source>
</evidence>
<dbReference type="Pfam" id="PF01026">
    <property type="entry name" value="TatD_DNase"/>
    <property type="match status" value="2"/>
</dbReference>
<evidence type="ECO:0000256" key="1">
    <source>
        <dbReference type="ARBA" id="ARBA00009275"/>
    </source>
</evidence>
<comment type="similarity">
    <text evidence="1">Belongs to the metallo-dependent hydrolases superfamily. TatD-type hydrolase family.</text>
</comment>
<comment type="function">
    <text evidence="4">Exhibits 3'-exonuclease activities and apurinic/apyrimidinic (AP) endonuclease (in vitro). Show preferential AP endonuclease activity on double-stranded DNA substrates and 3'- exonuclease activity on single-stranded DNA.</text>
</comment>
<dbReference type="PANTHER" id="PTHR46317">
    <property type="entry name" value="HYDROLASE OF PHP SUPERFAMILY-RELATED PROTEIN"/>
    <property type="match status" value="1"/>
</dbReference>
<dbReference type="GO" id="GO:0046872">
    <property type="term" value="F:metal ion binding"/>
    <property type="evidence" value="ECO:0007669"/>
    <property type="project" value="UniProtKB-KW"/>
</dbReference>
<evidence type="ECO:0000313" key="6">
    <source>
        <dbReference type="Proteomes" id="UP000035642"/>
    </source>
</evidence>
<reference evidence="6" key="1">
    <citation type="submission" date="2012-09" db="EMBL/GenBank/DDBJ databases">
        <authorList>
            <person name="Martin A.A."/>
        </authorList>
    </citation>
    <scope>NUCLEOTIDE SEQUENCE</scope>
</reference>
<name>A0A0K0DHR3_ANGCA</name>
<feature type="binding site" evidence="5">
    <location>
        <position position="8"/>
    </location>
    <ligand>
        <name>a divalent metal cation</name>
        <dbReference type="ChEBI" id="CHEBI:60240"/>
        <label>1</label>
    </ligand>
</feature>
<feature type="binding site" evidence="5">
    <location>
        <position position="10"/>
    </location>
    <ligand>
        <name>a divalent metal cation</name>
        <dbReference type="ChEBI" id="CHEBI:60240"/>
        <label>1</label>
    </ligand>
</feature>
<dbReference type="WBParaSite" id="ACAC_0001076101-mRNA-1">
    <property type="protein sequence ID" value="ACAC_0001076101-mRNA-1"/>
    <property type="gene ID" value="ACAC_0001076101"/>
</dbReference>
<keyword evidence="2 5" id="KW-0479">Metal-binding</keyword>